<feature type="domain" description="DUF6898" evidence="1">
    <location>
        <begin position="5"/>
        <end position="58"/>
    </location>
</feature>
<accession>A0AAE9XS48</accession>
<dbReference type="Pfam" id="PF21839">
    <property type="entry name" value="DUF6898"/>
    <property type="match status" value="1"/>
</dbReference>
<evidence type="ECO:0000313" key="3">
    <source>
        <dbReference type="Proteomes" id="UP001217500"/>
    </source>
</evidence>
<protein>
    <recommendedName>
        <fullName evidence="1">DUF6898 domain-containing protein</fullName>
    </recommendedName>
</protein>
<evidence type="ECO:0000259" key="1">
    <source>
        <dbReference type="Pfam" id="PF21839"/>
    </source>
</evidence>
<evidence type="ECO:0000313" key="2">
    <source>
        <dbReference type="EMBL" id="WCL53000.1"/>
    </source>
</evidence>
<dbReference type="EMBL" id="CP116805">
    <property type="protein sequence ID" value="WCL53000.1"/>
    <property type="molecule type" value="Genomic_DNA"/>
</dbReference>
<reference evidence="2" key="1">
    <citation type="submission" date="2023-01" db="EMBL/GenBank/DDBJ databases">
        <title>The genome sequence of Kordiimonadaceae bacterium 6D33.</title>
        <authorList>
            <person name="Liu Y."/>
        </authorList>
    </citation>
    <scope>NUCLEOTIDE SEQUENCE</scope>
    <source>
        <strain evidence="2">6D33</strain>
    </source>
</reference>
<dbReference type="AlphaFoldDB" id="A0AAE9XS48"/>
<name>A0AAE9XS48_9PROT</name>
<keyword evidence="3" id="KW-1185">Reference proteome</keyword>
<organism evidence="2 3">
    <name type="scientific">Gimibacter soli</name>
    <dbReference type="NCBI Taxonomy" id="3024400"/>
    <lineage>
        <taxon>Bacteria</taxon>
        <taxon>Pseudomonadati</taxon>
        <taxon>Pseudomonadota</taxon>
        <taxon>Alphaproteobacteria</taxon>
        <taxon>Kordiimonadales</taxon>
        <taxon>Temperatibacteraceae</taxon>
        <taxon>Gimibacter</taxon>
    </lineage>
</organism>
<dbReference type="InterPro" id="IPR054193">
    <property type="entry name" value="DUF6898"/>
</dbReference>
<dbReference type="KEGG" id="gso:PH603_10665"/>
<gene>
    <name evidence="2" type="ORF">PH603_10665</name>
</gene>
<dbReference type="Proteomes" id="UP001217500">
    <property type="component" value="Chromosome"/>
</dbReference>
<proteinExistence type="predicted"/>
<sequence>MAGAGVIIEFIKVGTVVKVTAVCERTGLEVSLVGDPRASRAELERLAVRKLEYVRAKKAAEGGGGPGGGRGGILT</sequence>
<dbReference type="RefSeq" id="WP_289502512.1">
    <property type="nucleotide sequence ID" value="NZ_CP116805.1"/>
</dbReference>